<sequence length="658" mass="74416">MSYSALSDLCVQPTLIAPTEKYKQLVHDSTAELLQPIQCILSALDRRSMGLSKCASYNAALPDADVMQQLSPTLALGYLREAMIYSEQGKQHLVIDICNQALGIVDTNNPDYATLQQAKSDAEQQQSKCIDFVSQLPIDIVSTKLIPMFMHDNVIVTSNPCQYLKVSHLWRDRIIQCFDGLHFDIGENDNGRQCSQVIQLSQHTKALTIDGFSKGTWLCNLLSNNDFSSLKELEIKGLDSSSIDQFLRSLKSISSTLTHFHIDMESGPTLPAATLISDCANLVSLSIMDTSSADLSSLPTKSWSNLSSLVFTSKPVQIDIDQILGIWKRFPSLKYFQLYPCADIHAALIVTDYYPSMKRLEVVFSVFGVDIMCNDEGSPSESIGITHLSLDGVSLPLYPIMNVYSILERYHSTLEEMDLKMSLDTKISAICDIQYPQLKKLYLHSPAWWIPRNAPVLQELDISSTTINSNPAVLDTIPPHLQKLQLRLAHDPYIQNKAAIERYLLRLAQQSQLKELVILFNSMDNVQTLLDAICHLHQLQSLMISFSYKWPSSGIEPFFENLVQKCPHLFSLGMQCQSLPSTYTMNTLKQLEHLQHLAFPIYWIHDNAEFWLALEEFSQLKEIRIYHADSVDHPRIQHLKKRRPDITITVSGYFLLPI</sequence>
<gene>
    <name evidence="1" type="ORF">LRAMOSA08984</name>
</gene>
<name>A0A077WFQ3_9FUNG</name>
<evidence type="ECO:0000313" key="1">
    <source>
        <dbReference type="EMBL" id="CDS06456.1"/>
    </source>
</evidence>
<dbReference type="SUPFAM" id="SSF48452">
    <property type="entry name" value="TPR-like"/>
    <property type="match status" value="1"/>
</dbReference>
<protein>
    <recommendedName>
        <fullName evidence="2">F-box domain-containing protein</fullName>
    </recommendedName>
</protein>
<dbReference type="InterPro" id="IPR032675">
    <property type="entry name" value="LRR_dom_sf"/>
</dbReference>
<dbReference type="AlphaFoldDB" id="A0A077WFQ3"/>
<dbReference type="Gene3D" id="3.80.10.10">
    <property type="entry name" value="Ribonuclease Inhibitor"/>
    <property type="match status" value="2"/>
</dbReference>
<dbReference type="EMBL" id="LK023320">
    <property type="protein sequence ID" value="CDS06456.1"/>
    <property type="molecule type" value="Genomic_DNA"/>
</dbReference>
<organism evidence="1">
    <name type="scientific">Lichtheimia ramosa</name>
    <dbReference type="NCBI Taxonomy" id="688394"/>
    <lineage>
        <taxon>Eukaryota</taxon>
        <taxon>Fungi</taxon>
        <taxon>Fungi incertae sedis</taxon>
        <taxon>Mucoromycota</taxon>
        <taxon>Mucoromycotina</taxon>
        <taxon>Mucoromycetes</taxon>
        <taxon>Mucorales</taxon>
        <taxon>Lichtheimiaceae</taxon>
        <taxon>Lichtheimia</taxon>
    </lineage>
</organism>
<dbReference type="InterPro" id="IPR011990">
    <property type="entry name" value="TPR-like_helical_dom_sf"/>
</dbReference>
<reference evidence="1" key="1">
    <citation type="journal article" date="2014" name="Genome Announc.">
        <title>De novo whole-genome sequence and genome annotation of Lichtheimia ramosa.</title>
        <authorList>
            <person name="Linde J."/>
            <person name="Schwartze V."/>
            <person name="Binder U."/>
            <person name="Lass-Florl C."/>
            <person name="Voigt K."/>
            <person name="Horn F."/>
        </authorList>
    </citation>
    <scope>NUCLEOTIDE SEQUENCE</scope>
    <source>
        <strain evidence="1">JMRC FSU:6197</strain>
    </source>
</reference>
<dbReference type="SUPFAM" id="SSF52047">
    <property type="entry name" value="RNI-like"/>
    <property type="match status" value="1"/>
</dbReference>
<dbReference type="OrthoDB" id="2264969at2759"/>
<evidence type="ECO:0008006" key="2">
    <source>
        <dbReference type="Google" id="ProtNLM"/>
    </source>
</evidence>
<accession>A0A077WFQ3</accession>
<proteinExistence type="predicted"/>